<feature type="region of interest" description="Disordered" evidence="2">
    <location>
        <begin position="151"/>
        <end position="187"/>
    </location>
</feature>
<sequence length="338" mass="36146">MSNLPTTKHGDAPPPVTATPRPTQTPGEMLQQARSQRGVSIDELAHEANLPVLKLQALESDNYQEMTAPTFVKGYIRSCCRHLNLEANQVIAAYEQYAKHLVDTGVTEEPAPAPSQPLEKPIPEWSWAVLVGAVAVIIMAVFFLWGGSDEEETPPMAQAPAAEVPAQPEPEPAEPVEVTEPPAATAEPAVAVPSVDSVPQANAEEEAQAAAEQRAQLATELQAAVEEQPQTAGTDAFAEQPTVPVSVPSPVVTGNQPKDELEFYFSGDCWIEIYDGSGQRLHQGLSRTGDTLTVVGDAPFSIMLGNAWVTTLQHNGATVAIEPRQGRNTLRLTVGDEL</sequence>
<keyword evidence="3" id="KW-0472">Membrane</keyword>
<accession>A0AAV3TZH1</accession>
<keyword evidence="3" id="KW-1133">Transmembrane helix</keyword>
<dbReference type="InterPro" id="IPR010982">
    <property type="entry name" value="Lambda_DNA-bd_dom_sf"/>
</dbReference>
<dbReference type="PANTHER" id="PTHR34475">
    <property type="match status" value="1"/>
</dbReference>
<evidence type="ECO:0000256" key="1">
    <source>
        <dbReference type="SAM" id="Coils"/>
    </source>
</evidence>
<dbReference type="AlphaFoldDB" id="A0AAV3TZH1"/>
<reference evidence="6" key="1">
    <citation type="journal article" date="2019" name="Int. J. Syst. Evol. Microbiol.">
        <title>The Global Catalogue of Microorganisms (GCM) 10K type strain sequencing project: providing services to taxonomists for standard genome sequencing and annotation.</title>
        <authorList>
            <consortium name="The Broad Institute Genomics Platform"/>
            <consortium name="The Broad Institute Genome Sequencing Center for Infectious Disease"/>
            <person name="Wu L."/>
            <person name="Ma J."/>
        </authorList>
    </citation>
    <scope>NUCLEOTIDE SEQUENCE [LARGE SCALE GENOMIC DNA]</scope>
    <source>
        <strain evidence="6">JCM 19134</strain>
    </source>
</reference>
<dbReference type="InterPro" id="IPR025194">
    <property type="entry name" value="RodZ-like_C"/>
</dbReference>
<dbReference type="Proteomes" id="UP001409585">
    <property type="component" value="Unassembled WGS sequence"/>
</dbReference>
<keyword evidence="6" id="KW-1185">Reference proteome</keyword>
<dbReference type="Gene3D" id="1.10.260.40">
    <property type="entry name" value="lambda repressor-like DNA-binding domains"/>
    <property type="match status" value="1"/>
</dbReference>
<organism evidence="5 6">
    <name type="scientific">Halioxenophilus aromaticivorans</name>
    <dbReference type="NCBI Taxonomy" id="1306992"/>
    <lineage>
        <taxon>Bacteria</taxon>
        <taxon>Pseudomonadati</taxon>
        <taxon>Pseudomonadota</taxon>
        <taxon>Gammaproteobacteria</taxon>
        <taxon>Alteromonadales</taxon>
        <taxon>Alteromonadaceae</taxon>
        <taxon>Halioxenophilus</taxon>
    </lineage>
</organism>
<dbReference type="RefSeq" id="WP_345418583.1">
    <property type="nucleotide sequence ID" value="NZ_AP031496.1"/>
</dbReference>
<dbReference type="Pfam" id="PF13413">
    <property type="entry name" value="HTH_25"/>
    <property type="match status" value="1"/>
</dbReference>
<comment type="caution">
    <text evidence="5">The sequence shown here is derived from an EMBL/GenBank/DDBJ whole genome shotgun (WGS) entry which is preliminary data.</text>
</comment>
<evidence type="ECO:0000313" key="5">
    <source>
        <dbReference type="EMBL" id="GAA4935938.1"/>
    </source>
</evidence>
<evidence type="ECO:0000259" key="4">
    <source>
        <dbReference type="Pfam" id="PF13464"/>
    </source>
</evidence>
<evidence type="ECO:0000256" key="2">
    <source>
        <dbReference type="SAM" id="MobiDB-lite"/>
    </source>
</evidence>
<feature type="domain" description="Cytoskeleton protein RodZ-like C-terminal" evidence="4">
    <location>
        <begin position="263"/>
        <end position="333"/>
    </location>
</feature>
<keyword evidence="3" id="KW-0812">Transmembrane</keyword>
<keyword evidence="1" id="KW-0175">Coiled coil</keyword>
<dbReference type="InterPro" id="IPR050400">
    <property type="entry name" value="Bact_Cytoskel_RodZ"/>
</dbReference>
<protein>
    <recommendedName>
        <fullName evidence="4">Cytoskeleton protein RodZ-like C-terminal domain-containing protein</fullName>
    </recommendedName>
</protein>
<dbReference type="PANTHER" id="PTHR34475:SF1">
    <property type="entry name" value="CYTOSKELETON PROTEIN RODZ"/>
    <property type="match status" value="1"/>
</dbReference>
<evidence type="ECO:0000313" key="6">
    <source>
        <dbReference type="Proteomes" id="UP001409585"/>
    </source>
</evidence>
<proteinExistence type="predicted"/>
<feature type="compositionally biased region" description="Low complexity" evidence="2">
    <location>
        <begin position="154"/>
        <end position="166"/>
    </location>
</feature>
<feature type="coiled-coil region" evidence="1">
    <location>
        <begin position="200"/>
        <end position="227"/>
    </location>
</feature>
<evidence type="ECO:0000256" key="3">
    <source>
        <dbReference type="SAM" id="Phobius"/>
    </source>
</evidence>
<feature type="transmembrane region" description="Helical" evidence="3">
    <location>
        <begin position="125"/>
        <end position="146"/>
    </location>
</feature>
<feature type="compositionally biased region" description="Low complexity" evidence="2">
    <location>
        <begin position="175"/>
        <end position="187"/>
    </location>
</feature>
<name>A0AAV3TZH1_9ALTE</name>
<feature type="region of interest" description="Disordered" evidence="2">
    <location>
        <begin position="1"/>
        <end position="26"/>
    </location>
</feature>
<dbReference type="EMBL" id="BAABLX010000007">
    <property type="protein sequence ID" value="GAA4935938.1"/>
    <property type="molecule type" value="Genomic_DNA"/>
</dbReference>
<dbReference type="GO" id="GO:0003677">
    <property type="term" value="F:DNA binding"/>
    <property type="evidence" value="ECO:0007669"/>
    <property type="project" value="InterPro"/>
</dbReference>
<gene>
    <name evidence="5" type="ORF">GCM10025791_11990</name>
</gene>
<dbReference type="Pfam" id="PF13464">
    <property type="entry name" value="RodZ_C"/>
    <property type="match status" value="1"/>
</dbReference>